<dbReference type="PANTHER" id="PTHR30040">
    <property type="entry name" value="THIAMINE BIOSYNTHESIS LIPOPROTEIN APBE"/>
    <property type="match status" value="1"/>
</dbReference>
<keyword evidence="12" id="KW-1185">Reference proteome</keyword>
<gene>
    <name evidence="11" type="ORF">OIK44_13605</name>
</gene>
<comment type="catalytic activity">
    <reaction evidence="10">
        <text>L-threonyl-[protein] + FAD = FMN-L-threonyl-[protein] + AMP + H(+)</text>
        <dbReference type="Rhea" id="RHEA:36847"/>
        <dbReference type="Rhea" id="RHEA-COMP:11060"/>
        <dbReference type="Rhea" id="RHEA-COMP:11061"/>
        <dbReference type="ChEBI" id="CHEBI:15378"/>
        <dbReference type="ChEBI" id="CHEBI:30013"/>
        <dbReference type="ChEBI" id="CHEBI:57692"/>
        <dbReference type="ChEBI" id="CHEBI:74257"/>
        <dbReference type="ChEBI" id="CHEBI:456215"/>
        <dbReference type="EC" id="2.7.1.180"/>
    </reaction>
</comment>
<dbReference type="EMBL" id="JAQQXR010000005">
    <property type="protein sequence ID" value="MDC8758613.1"/>
    <property type="molecule type" value="Genomic_DNA"/>
</dbReference>
<comment type="cofactor">
    <cofactor evidence="1">
        <name>Mg(2+)</name>
        <dbReference type="ChEBI" id="CHEBI:18420"/>
    </cofactor>
</comment>
<accession>A0ABT5K0W1</accession>
<evidence type="ECO:0000313" key="11">
    <source>
        <dbReference type="EMBL" id="MDC8758613.1"/>
    </source>
</evidence>
<evidence type="ECO:0000256" key="3">
    <source>
        <dbReference type="ARBA" id="ARBA00016337"/>
    </source>
</evidence>
<evidence type="ECO:0000256" key="8">
    <source>
        <dbReference type="ARBA" id="ARBA00022842"/>
    </source>
</evidence>
<keyword evidence="4" id="KW-0285">Flavoprotein</keyword>
<dbReference type="PANTHER" id="PTHR30040:SF2">
    <property type="entry name" value="FAD:PROTEIN FMN TRANSFERASE"/>
    <property type="match status" value="1"/>
</dbReference>
<dbReference type="InterPro" id="IPR024932">
    <property type="entry name" value="ApbE"/>
</dbReference>
<reference evidence="11 12" key="1">
    <citation type="submission" date="2022-10" db="EMBL/GenBank/DDBJ databases">
        <title>Janthinobacterium sp. hw3 Genome sequencing.</title>
        <authorList>
            <person name="Park S."/>
        </authorList>
    </citation>
    <scope>NUCLEOTIDE SEQUENCE [LARGE SCALE GENOMIC DNA]</scope>
    <source>
        <strain evidence="12">hw3</strain>
    </source>
</reference>
<name>A0ABT5K0W1_9BURK</name>
<dbReference type="GO" id="GO:0016740">
    <property type="term" value="F:transferase activity"/>
    <property type="evidence" value="ECO:0007669"/>
    <property type="project" value="UniProtKB-KW"/>
</dbReference>
<evidence type="ECO:0000256" key="2">
    <source>
        <dbReference type="ARBA" id="ARBA00011955"/>
    </source>
</evidence>
<dbReference type="RefSeq" id="WP_273671312.1">
    <property type="nucleotide sequence ID" value="NZ_JAQQXR010000005.1"/>
</dbReference>
<dbReference type="InterPro" id="IPR003374">
    <property type="entry name" value="ApbE-like_sf"/>
</dbReference>
<proteinExistence type="predicted"/>
<organism evidence="11 12">
    <name type="scientific">Janthinobacterium fluminis</name>
    <dbReference type="NCBI Taxonomy" id="2987524"/>
    <lineage>
        <taxon>Bacteria</taxon>
        <taxon>Pseudomonadati</taxon>
        <taxon>Pseudomonadota</taxon>
        <taxon>Betaproteobacteria</taxon>
        <taxon>Burkholderiales</taxon>
        <taxon>Oxalobacteraceae</taxon>
        <taxon>Janthinobacterium</taxon>
    </lineage>
</organism>
<evidence type="ECO:0000256" key="9">
    <source>
        <dbReference type="ARBA" id="ARBA00031306"/>
    </source>
</evidence>
<keyword evidence="5 11" id="KW-0808">Transferase</keyword>
<evidence type="ECO:0000256" key="10">
    <source>
        <dbReference type="ARBA" id="ARBA00048540"/>
    </source>
</evidence>
<sequence length="275" mass="28222">MIRRAQPWLGTLVDIHIADPLPDAEAHRAAALAFADIALVHRLMSFHDGASDVARLNLAAPGTLTSVHEHTWRVLQLAQRVAAASDGIFNIACAPQLVAWNYLPAPRAAAPRYRPGLDVLGCERDGAVRKHAPGWIDLGGIAKGYAVDLAVAALARAGVRSACVNAGGDLRVLGAATFPVAIRAPWRPQSAAAELPLRDGALATSANYFSARVQDGVPVGAFVDGRDGKPAGGAASVTVLAPACAAADALTKVVLASGDAQHPALAAFGASALII</sequence>
<evidence type="ECO:0000256" key="4">
    <source>
        <dbReference type="ARBA" id="ARBA00022630"/>
    </source>
</evidence>
<evidence type="ECO:0000256" key="7">
    <source>
        <dbReference type="ARBA" id="ARBA00022827"/>
    </source>
</evidence>
<dbReference type="Proteomes" id="UP001221208">
    <property type="component" value="Unassembled WGS sequence"/>
</dbReference>
<comment type="caution">
    <text evidence="11">The sequence shown here is derived from an EMBL/GenBank/DDBJ whole genome shotgun (WGS) entry which is preliminary data.</text>
</comment>
<dbReference type="SUPFAM" id="SSF143631">
    <property type="entry name" value="ApbE-like"/>
    <property type="match status" value="1"/>
</dbReference>
<evidence type="ECO:0000256" key="6">
    <source>
        <dbReference type="ARBA" id="ARBA00022723"/>
    </source>
</evidence>
<keyword evidence="8" id="KW-0460">Magnesium</keyword>
<evidence type="ECO:0000313" key="12">
    <source>
        <dbReference type="Proteomes" id="UP001221208"/>
    </source>
</evidence>
<keyword evidence="7" id="KW-0274">FAD</keyword>
<protein>
    <recommendedName>
        <fullName evidence="3">FAD:protein FMN transferase</fullName>
        <ecNumber evidence="2">2.7.1.180</ecNumber>
    </recommendedName>
    <alternativeName>
        <fullName evidence="9">Flavin transferase</fullName>
    </alternativeName>
</protein>
<keyword evidence="6" id="KW-0479">Metal-binding</keyword>
<evidence type="ECO:0000256" key="1">
    <source>
        <dbReference type="ARBA" id="ARBA00001946"/>
    </source>
</evidence>
<dbReference type="Gene3D" id="3.10.520.10">
    <property type="entry name" value="ApbE-like domains"/>
    <property type="match status" value="1"/>
</dbReference>
<dbReference type="Pfam" id="PF02424">
    <property type="entry name" value="ApbE"/>
    <property type="match status" value="1"/>
</dbReference>
<evidence type="ECO:0000256" key="5">
    <source>
        <dbReference type="ARBA" id="ARBA00022679"/>
    </source>
</evidence>
<dbReference type="EC" id="2.7.1.180" evidence="2"/>